<keyword evidence="3" id="KW-0804">Transcription</keyword>
<keyword evidence="2" id="KW-0805">Transcription regulation</keyword>
<dbReference type="Proteomes" id="UP000014500">
    <property type="component" value="Unassembled WGS sequence"/>
</dbReference>
<evidence type="ECO:0000256" key="2">
    <source>
        <dbReference type="ARBA" id="ARBA00023015"/>
    </source>
</evidence>
<dbReference type="PANTHER" id="PTHR28598">
    <property type="entry name" value="STAGA COMPLEX 65 SUBUNIT GAMMA"/>
    <property type="match status" value="1"/>
</dbReference>
<evidence type="ECO:0000313" key="6">
    <source>
        <dbReference type="EnsemblMetazoa" id="SMAR006118-PA"/>
    </source>
</evidence>
<dbReference type="InterPro" id="IPR039460">
    <property type="entry name" value="SUPT7L/Spt7"/>
</dbReference>
<dbReference type="EnsemblMetazoa" id="SMAR006118-RA">
    <property type="protein sequence ID" value="SMAR006118-PA"/>
    <property type="gene ID" value="SMAR006118"/>
</dbReference>
<dbReference type="HOGENOM" id="CLU_055453_1_0_1"/>
<reference evidence="7" key="1">
    <citation type="submission" date="2011-05" db="EMBL/GenBank/DDBJ databases">
        <authorList>
            <person name="Richards S.R."/>
            <person name="Qu J."/>
            <person name="Jiang H."/>
            <person name="Jhangiani S.N."/>
            <person name="Agravi P."/>
            <person name="Goodspeed R."/>
            <person name="Gross S."/>
            <person name="Mandapat C."/>
            <person name="Jackson L."/>
            <person name="Mathew T."/>
            <person name="Pu L."/>
            <person name="Thornton R."/>
            <person name="Saada N."/>
            <person name="Wilczek-Boney K.B."/>
            <person name="Lee S."/>
            <person name="Kovar C."/>
            <person name="Wu Y."/>
            <person name="Scherer S.E."/>
            <person name="Worley K.C."/>
            <person name="Muzny D.M."/>
            <person name="Gibbs R."/>
        </authorList>
    </citation>
    <scope>NUCLEOTIDE SEQUENCE</scope>
    <source>
        <strain evidence="7">Brora</strain>
    </source>
</reference>
<evidence type="ECO:0000256" key="4">
    <source>
        <dbReference type="ARBA" id="ARBA00023242"/>
    </source>
</evidence>
<dbReference type="AlphaFoldDB" id="T1IY18"/>
<accession>T1IY18</accession>
<comment type="subcellular location">
    <subcellularLocation>
        <location evidence="1">Nucleus</location>
    </subcellularLocation>
</comment>
<dbReference type="GO" id="GO:0046982">
    <property type="term" value="F:protein heterodimerization activity"/>
    <property type="evidence" value="ECO:0007669"/>
    <property type="project" value="InterPro"/>
</dbReference>
<dbReference type="PhylomeDB" id="T1IY18"/>
<dbReference type="InterPro" id="IPR009072">
    <property type="entry name" value="Histone-fold"/>
</dbReference>
<evidence type="ECO:0000256" key="3">
    <source>
        <dbReference type="ARBA" id="ARBA00023163"/>
    </source>
</evidence>
<evidence type="ECO:0000256" key="1">
    <source>
        <dbReference type="ARBA" id="ARBA00004123"/>
    </source>
</evidence>
<dbReference type="OMA" id="ERIVGYN"/>
<dbReference type="SMART" id="SM00576">
    <property type="entry name" value="BTP"/>
    <property type="match status" value="1"/>
</dbReference>
<dbReference type="Gene3D" id="1.10.20.10">
    <property type="entry name" value="Histone, subunit A"/>
    <property type="match status" value="1"/>
</dbReference>
<feature type="domain" description="Bromodomain associated" evidence="5">
    <location>
        <begin position="143"/>
        <end position="218"/>
    </location>
</feature>
<dbReference type="GO" id="GO:0003713">
    <property type="term" value="F:transcription coactivator activity"/>
    <property type="evidence" value="ECO:0007669"/>
    <property type="project" value="TreeGrafter"/>
</dbReference>
<dbReference type="InterPro" id="IPR006565">
    <property type="entry name" value="BTP"/>
</dbReference>
<organism evidence="6 7">
    <name type="scientific">Strigamia maritima</name>
    <name type="common">European centipede</name>
    <name type="synonym">Geophilus maritimus</name>
    <dbReference type="NCBI Taxonomy" id="126957"/>
    <lineage>
        <taxon>Eukaryota</taxon>
        <taxon>Metazoa</taxon>
        <taxon>Ecdysozoa</taxon>
        <taxon>Arthropoda</taxon>
        <taxon>Myriapoda</taxon>
        <taxon>Chilopoda</taxon>
        <taxon>Pleurostigmophora</taxon>
        <taxon>Geophilomorpha</taxon>
        <taxon>Linotaeniidae</taxon>
        <taxon>Strigamia</taxon>
    </lineage>
</organism>
<dbReference type="STRING" id="126957.T1IY18"/>
<name>T1IY18_STRMM</name>
<dbReference type="Pfam" id="PF07524">
    <property type="entry name" value="Bromo_TP"/>
    <property type="match status" value="1"/>
</dbReference>
<dbReference type="eggNOG" id="ENOG502QQTJ">
    <property type="taxonomic scope" value="Eukaryota"/>
</dbReference>
<keyword evidence="4" id="KW-0539">Nucleus</keyword>
<evidence type="ECO:0000313" key="7">
    <source>
        <dbReference type="Proteomes" id="UP000014500"/>
    </source>
</evidence>
<dbReference type="CDD" id="cd06847">
    <property type="entry name" value="HFD_SUPT7L"/>
    <property type="match status" value="1"/>
</dbReference>
<proteinExistence type="predicted"/>
<dbReference type="GO" id="GO:0000124">
    <property type="term" value="C:SAGA complex"/>
    <property type="evidence" value="ECO:0007669"/>
    <property type="project" value="InterPro"/>
</dbReference>
<keyword evidence="7" id="KW-1185">Reference proteome</keyword>
<reference evidence="6" key="2">
    <citation type="submission" date="2015-02" db="UniProtKB">
        <authorList>
            <consortium name="EnsemblMetazoa"/>
        </authorList>
    </citation>
    <scope>IDENTIFICATION</scope>
</reference>
<dbReference type="EMBL" id="JH431669">
    <property type="status" value="NOT_ANNOTATED_CDS"/>
    <property type="molecule type" value="Genomic_DNA"/>
</dbReference>
<dbReference type="PANTHER" id="PTHR28598:SF1">
    <property type="entry name" value="STAGA COMPLEX 65 SUBUNIT GAMMA"/>
    <property type="match status" value="1"/>
</dbReference>
<evidence type="ECO:0000259" key="5">
    <source>
        <dbReference type="SMART" id="SM00576"/>
    </source>
</evidence>
<sequence>MENVRWGDLPVIPDTESGIAAIEREQIIKPRSMELEGPQLYQPCSTYQAISELSSETIFKDNIVIRTIKLIQHAKKLRTIVQSFQLQQENQAGKPIDVDGAFVYPPLPPMPLGVEEIPSLQESLYTEIEHKAVVTVEMHRLDQQSAFQILNKAVAIICAHVGFEGATSSVLRILTDVIHDFYIKFTHSLRAAADKNNIGFIDIFEQVSHEMSIGSLRSLQSFHEKRIVNYHNHVWKQCKQLMAEYERLKQPDQQNEDVKIVKVKEENMSQIQFPVSEEQEEMLDQNESVIHFEELHVMEHSTTLGDDEAPKWISSHKHESSIQHHSATLDSDDEIIEVSDSPEDTGMHVDLINIPTNVNNGRINRDDQN</sequence>
<dbReference type="GO" id="GO:0005634">
    <property type="term" value="C:nucleus"/>
    <property type="evidence" value="ECO:0007669"/>
    <property type="project" value="UniProtKB-SubCell"/>
</dbReference>
<protein>
    <recommendedName>
        <fullName evidence="5">Bromodomain associated domain-containing protein</fullName>
    </recommendedName>
</protein>